<evidence type="ECO:0000313" key="1">
    <source>
        <dbReference type="EMBL" id="AFS79830.1"/>
    </source>
</evidence>
<sequence length="54" mass="6343">MSKEIKVTIKVDDEEKTKKLMAKAFADITKKRIEKLPEHLRVEAYDILISKLKK</sequence>
<evidence type="ECO:0000313" key="2">
    <source>
        <dbReference type="Proteomes" id="UP000006094"/>
    </source>
</evidence>
<name>K0B4I0_GOTA9</name>
<accession>K0B4I0</accession>
<dbReference type="STRING" id="1128398.Curi_c28380"/>
<gene>
    <name evidence="1" type="ordered locus">Curi_c28380</name>
</gene>
<organism evidence="1 2">
    <name type="scientific">Gottschalkia acidurici (strain ATCC 7906 / DSM 604 / BCRC 14475 / CIP 104303 / KCTC 5404 / NCIMB 10678 / 9a)</name>
    <name type="common">Clostridium acidurici</name>
    <dbReference type="NCBI Taxonomy" id="1128398"/>
    <lineage>
        <taxon>Bacteria</taxon>
        <taxon>Bacillati</taxon>
        <taxon>Bacillota</taxon>
        <taxon>Tissierellia</taxon>
        <taxon>Tissierellales</taxon>
        <taxon>Gottschalkiaceae</taxon>
        <taxon>Gottschalkia</taxon>
    </lineage>
</organism>
<dbReference type="Proteomes" id="UP000006094">
    <property type="component" value="Chromosome"/>
</dbReference>
<keyword evidence="2" id="KW-1185">Reference proteome</keyword>
<dbReference type="EMBL" id="CP003326">
    <property type="protein sequence ID" value="AFS79830.1"/>
    <property type="molecule type" value="Genomic_DNA"/>
</dbReference>
<protein>
    <submittedName>
        <fullName evidence="1">Uncharacterized protein</fullName>
    </submittedName>
</protein>
<dbReference type="RefSeq" id="WP_014968964.1">
    <property type="nucleotide sequence ID" value="NC_018664.1"/>
</dbReference>
<dbReference type="KEGG" id="cad:Curi_c28380"/>
<reference evidence="1 2" key="1">
    <citation type="journal article" date="2012" name="PLoS ONE">
        <title>The purine-utilizing bacterium Clostridium acidurici 9a: a genome-guided metabolic reconsideration.</title>
        <authorList>
            <person name="Hartwich K."/>
            <person name="Poehlein A."/>
            <person name="Daniel R."/>
        </authorList>
    </citation>
    <scope>NUCLEOTIDE SEQUENCE [LARGE SCALE GENOMIC DNA]</scope>
    <source>
        <strain evidence="2">ATCC 7906 / DSM 604 / BCRC 14475 / CIP 104303 / KCTC 5404 / NCIMB 10678 / 9a</strain>
    </source>
</reference>
<dbReference type="HOGENOM" id="CLU_3041818_0_0_9"/>
<proteinExistence type="predicted"/>
<dbReference type="AlphaFoldDB" id="K0B4I0"/>